<feature type="compositionally biased region" description="Basic and acidic residues" evidence="3">
    <location>
        <begin position="24"/>
        <end position="38"/>
    </location>
</feature>
<proteinExistence type="predicted"/>
<reference evidence="5" key="1">
    <citation type="journal article" date="2014" name="Int. J. Syst. Evol. Microbiol.">
        <title>Complete genome sequence of Corynebacterium casei LMG S-19264T (=DSM 44701T), isolated from a smear-ripened cheese.</title>
        <authorList>
            <consortium name="US DOE Joint Genome Institute (JGI-PGF)"/>
            <person name="Walter F."/>
            <person name="Albersmeier A."/>
            <person name="Kalinowski J."/>
            <person name="Ruckert C."/>
        </authorList>
    </citation>
    <scope>NUCLEOTIDE SEQUENCE</scope>
    <source>
        <strain evidence="5">NBRC 112290</strain>
    </source>
</reference>
<dbReference type="Proteomes" id="UP001157161">
    <property type="component" value="Unassembled WGS sequence"/>
</dbReference>
<dbReference type="AlphaFoldDB" id="A0AA37XE88"/>
<organism evidence="5 6">
    <name type="scientific">Litorihabitans aurantiacus</name>
    <dbReference type="NCBI Taxonomy" id="1930061"/>
    <lineage>
        <taxon>Bacteria</taxon>
        <taxon>Bacillati</taxon>
        <taxon>Actinomycetota</taxon>
        <taxon>Actinomycetes</taxon>
        <taxon>Micrococcales</taxon>
        <taxon>Beutenbergiaceae</taxon>
        <taxon>Litorihabitans</taxon>
    </lineage>
</organism>
<accession>A0AA37XE88</accession>
<evidence type="ECO:0000259" key="4">
    <source>
        <dbReference type="Pfam" id="PF13439"/>
    </source>
</evidence>
<dbReference type="InterPro" id="IPR028098">
    <property type="entry name" value="Glyco_trans_4-like_N"/>
</dbReference>
<feature type="region of interest" description="Disordered" evidence="3">
    <location>
        <begin position="417"/>
        <end position="442"/>
    </location>
</feature>
<gene>
    <name evidence="5" type="ORF">GCM10025875_15120</name>
</gene>
<feature type="compositionally biased region" description="Basic and acidic residues" evidence="3">
    <location>
        <begin position="430"/>
        <end position="442"/>
    </location>
</feature>
<evidence type="ECO:0000256" key="1">
    <source>
        <dbReference type="ARBA" id="ARBA00022676"/>
    </source>
</evidence>
<dbReference type="SUPFAM" id="SSF53756">
    <property type="entry name" value="UDP-Glycosyltransferase/glycogen phosphorylase"/>
    <property type="match status" value="1"/>
</dbReference>
<evidence type="ECO:0000256" key="3">
    <source>
        <dbReference type="SAM" id="MobiDB-lite"/>
    </source>
</evidence>
<dbReference type="GO" id="GO:0016757">
    <property type="term" value="F:glycosyltransferase activity"/>
    <property type="evidence" value="ECO:0007669"/>
    <property type="project" value="UniProtKB-KW"/>
</dbReference>
<reference evidence="5" key="2">
    <citation type="submission" date="2023-02" db="EMBL/GenBank/DDBJ databases">
        <authorList>
            <person name="Sun Q."/>
            <person name="Mori K."/>
        </authorList>
    </citation>
    <scope>NUCLEOTIDE SEQUENCE</scope>
    <source>
        <strain evidence="5">NBRC 112290</strain>
    </source>
</reference>
<dbReference type="Gene3D" id="3.40.50.2000">
    <property type="entry name" value="Glycogen Phosphorylase B"/>
    <property type="match status" value="2"/>
</dbReference>
<protein>
    <recommendedName>
        <fullName evidence="4">Glycosyltransferase subfamily 4-like N-terminal domain-containing protein</fullName>
    </recommendedName>
</protein>
<dbReference type="Pfam" id="PF13439">
    <property type="entry name" value="Glyco_transf_4"/>
    <property type="match status" value="1"/>
</dbReference>
<evidence type="ECO:0000256" key="2">
    <source>
        <dbReference type="ARBA" id="ARBA00022679"/>
    </source>
</evidence>
<keyword evidence="1" id="KW-0328">Glycosyltransferase</keyword>
<feature type="region of interest" description="Disordered" evidence="3">
    <location>
        <begin position="1"/>
        <end position="92"/>
    </location>
</feature>
<feature type="domain" description="Glycosyltransferase subfamily 4-like N-terminal" evidence="4">
    <location>
        <begin position="125"/>
        <end position="241"/>
    </location>
</feature>
<evidence type="ECO:0000313" key="5">
    <source>
        <dbReference type="EMBL" id="GMA31520.1"/>
    </source>
</evidence>
<sequence length="475" mass="50946">MLLRSSSARSWAHLVPDPPAKPNLGDRPRESYGGDRTARQRRSGGPVHPPESRTRSSDQDRRLVTEQLSPERPAAPTPVTPTPVPSPTTPPAPRRFVVASVPTNHPYVRGIGAPGTWAGDAIRRLPDPLPDPGDPGRWWPHAVLDPAWIRANADRIDLVHTHFGAESLPTGRLAAALAEMRRLRIPLVHTVHDLSNPQLLDQRGHEADLDLLLAHAAAVVTLTPGAATEVARRWGRTARVIAHPAVLDPAGRTTVGAPPPAALVVGVHLRDLRPGIDGETAVATLVGAVRALRADGVDAVARVIVNDRVREPEVLERLRAVVADAADLVRTDGHAAARILVRPRVDDAELEREVADLDVALLPYRHGTHSGWVELCHDLGVPVVGPAVGYAHEQHPQEYVVAKDGPAALAEALTTAAARGTRPGTHARRTLVERRAQQRRADRPGIALAHHEVYAAAVDAARVGTRADAPFGDRA</sequence>
<name>A0AA37XE88_9MICO</name>
<dbReference type="EMBL" id="BSUM01000001">
    <property type="protein sequence ID" value="GMA31520.1"/>
    <property type="molecule type" value="Genomic_DNA"/>
</dbReference>
<keyword evidence="2" id="KW-0808">Transferase</keyword>
<keyword evidence="6" id="KW-1185">Reference proteome</keyword>
<feature type="compositionally biased region" description="Pro residues" evidence="3">
    <location>
        <begin position="73"/>
        <end position="92"/>
    </location>
</feature>
<evidence type="ECO:0000313" key="6">
    <source>
        <dbReference type="Proteomes" id="UP001157161"/>
    </source>
</evidence>
<feature type="compositionally biased region" description="Basic and acidic residues" evidence="3">
    <location>
        <begin position="50"/>
        <end position="64"/>
    </location>
</feature>
<comment type="caution">
    <text evidence="5">The sequence shown here is derived from an EMBL/GenBank/DDBJ whole genome shotgun (WGS) entry which is preliminary data.</text>
</comment>